<reference evidence="1 2" key="1">
    <citation type="journal article" date="2024" name="G3 (Bethesda)">
        <title>Genome assembly of Hibiscus sabdariffa L. provides insights into metabolisms of medicinal natural products.</title>
        <authorList>
            <person name="Kim T."/>
        </authorList>
    </citation>
    <scope>NUCLEOTIDE SEQUENCE [LARGE SCALE GENOMIC DNA]</scope>
    <source>
        <strain evidence="1">TK-2024</strain>
        <tissue evidence="1">Old leaves</tissue>
    </source>
</reference>
<dbReference type="Proteomes" id="UP001396334">
    <property type="component" value="Unassembled WGS sequence"/>
</dbReference>
<accession>A0ABR2PU29</accession>
<sequence>MLEQELDRLNGRWVYGSRIHISLAQRGSRDRFWKKKKVVTPPLIERLIADCESPPQVSASTLRHVEAVIAGDNRECFQVMRISGDRVLLIFDDVGVRTRILASDSLSKWFDRVAELNEEDCAMGCWRLCISIFGVPDAQDSSTDSEQMENHPQDAPVEQEAHVDAVRQFDKDKEVVEGEELILKAGMRITDSAPSPLSFVEKLRSLKAFLKVWNRKSFGSVDLQFETTTELLNDLEEGGTGDGSLEEFEASTRQLQGTFASSIRQKSLGVCIIRFGDCKLMAGGLLRQGF</sequence>
<evidence type="ECO:0000313" key="2">
    <source>
        <dbReference type="Proteomes" id="UP001396334"/>
    </source>
</evidence>
<dbReference type="EMBL" id="JBBPBN010000051">
    <property type="protein sequence ID" value="KAK8991955.1"/>
    <property type="molecule type" value="Genomic_DNA"/>
</dbReference>
<evidence type="ECO:0000313" key="1">
    <source>
        <dbReference type="EMBL" id="KAK8991955.1"/>
    </source>
</evidence>
<keyword evidence="2" id="KW-1185">Reference proteome</keyword>
<proteinExistence type="predicted"/>
<name>A0ABR2PU29_9ROSI</name>
<protein>
    <submittedName>
        <fullName evidence="1">Uncharacterized protein</fullName>
    </submittedName>
</protein>
<comment type="caution">
    <text evidence="1">The sequence shown here is derived from an EMBL/GenBank/DDBJ whole genome shotgun (WGS) entry which is preliminary data.</text>
</comment>
<gene>
    <name evidence="1" type="ORF">V6N11_044848</name>
</gene>
<organism evidence="1 2">
    <name type="scientific">Hibiscus sabdariffa</name>
    <name type="common">roselle</name>
    <dbReference type="NCBI Taxonomy" id="183260"/>
    <lineage>
        <taxon>Eukaryota</taxon>
        <taxon>Viridiplantae</taxon>
        <taxon>Streptophyta</taxon>
        <taxon>Embryophyta</taxon>
        <taxon>Tracheophyta</taxon>
        <taxon>Spermatophyta</taxon>
        <taxon>Magnoliopsida</taxon>
        <taxon>eudicotyledons</taxon>
        <taxon>Gunneridae</taxon>
        <taxon>Pentapetalae</taxon>
        <taxon>rosids</taxon>
        <taxon>malvids</taxon>
        <taxon>Malvales</taxon>
        <taxon>Malvaceae</taxon>
        <taxon>Malvoideae</taxon>
        <taxon>Hibiscus</taxon>
    </lineage>
</organism>